<feature type="chain" id="PRO_5014347333" evidence="1">
    <location>
        <begin position="30"/>
        <end position="53"/>
    </location>
</feature>
<evidence type="ECO:0000313" key="3">
    <source>
        <dbReference type="Proteomes" id="UP000235786"/>
    </source>
</evidence>
<sequence>MLLDGYELLACVSFFLFLSLLLFSSFACANPDIDNYEAIENIDLMELIACNIP</sequence>
<reference evidence="2 3" key="1">
    <citation type="submission" date="2016-04" db="EMBL/GenBank/DDBJ databases">
        <title>A degradative enzymes factory behind the ericoid mycorrhizal symbiosis.</title>
        <authorList>
            <consortium name="DOE Joint Genome Institute"/>
            <person name="Martino E."/>
            <person name="Morin E."/>
            <person name="Grelet G."/>
            <person name="Kuo A."/>
            <person name="Kohler A."/>
            <person name="Daghino S."/>
            <person name="Barry K."/>
            <person name="Choi C."/>
            <person name="Cichocki N."/>
            <person name="Clum A."/>
            <person name="Copeland A."/>
            <person name="Hainaut M."/>
            <person name="Haridas S."/>
            <person name="Labutti K."/>
            <person name="Lindquist E."/>
            <person name="Lipzen A."/>
            <person name="Khouja H.-R."/>
            <person name="Murat C."/>
            <person name="Ohm R."/>
            <person name="Olson A."/>
            <person name="Spatafora J."/>
            <person name="Veneault-Fourrey C."/>
            <person name="Henrissat B."/>
            <person name="Grigoriev I."/>
            <person name="Martin F."/>
            <person name="Perotto S."/>
        </authorList>
    </citation>
    <scope>NUCLEOTIDE SEQUENCE [LARGE SCALE GENOMIC DNA]</scope>
    <source>
        <strain evidence="2 3">F</strain>
    </source>
</reference>
<evidence type="ECO:0000256" key="1">
    <source>
        <dbReference type="SAM" id="SignalP"/>
    </source>
</evidence>
<proteinExistence type="predicted"/>
<keyword evidence="1" id="KW-0732">Signal</keyword>
<evidence type="ECO:0000313" key="2">
    <source>
        <dbReference type="EMBL" id="PMD35110.1"/>
    </source>
</evidence>
<accession>A0A2J6R9C5</accession>
<feature type="signal peptide" evidence="1">
    <location>
        <begin position="1"/>
        <end position="29"/>
    </location>
</feature>
<organism evidence="2 3">
    <name type="scientific">Hyaloscypha variabilis (strain UAMH 11265 / GT02V1 / F)</name>
    <name type="common">Meliniomyces variabilis</name>
    <dbReference type="NCBI Taxonomy" id="1149755"/>
    <lineage>
        <taxon>Eukaryota</taxon>
        <taxon>Fungi</taxon>
        <taxon>Dikarya</taxon>
        <taxon>Ascomycota</taxon>
        <taxon>Pezizomycotina</taxon>
        <taxon>Leotiomycetes</taxon>
        <taxon>Helotiales</taxon>
        <taxon>Hyaloscyphaceae</taxon>
        <taxon>Hyaloscypha</taxon>
        <taxon>Hyaloscypha variabilis</taxon>
    </lineage>
</organism>
<dbReference type="EMBL" id="KZ613953">
    <property type="protein sequence ID" value="PMD35110.1"/>
    <property type="molecule type" value="Genomic_DNA"/>
</dbReference>
<name>A0A2J6R9C5_HYAVF</name>
<dbReference type="AlphaFoldDB" id="A0A2J6R9C5"/>
<keyword evidence="3" id="KW-1185">Reference proteome</keyword>
<gene>
    <name evidence="2" type="ORF">L207DRAFT_517207</name>
</gene>
<protein>
    <submittedName>
        <fullName evidence="2">Uncharacterized protein</fullName>
    </submittedName>
</protein>
<dbReference type="Proteomes" id="UP000235786">
    <property type="component" value="Unassembled WGS sequence"/>
</dbReference>